<name>L1IV15_GUITC</name>
<feature type="domain" description="EF-hand" evidence="3">
    <location>
        <begin position="7"/>
        <end position="42"/>
    </location>
</feature>
<dbReference type="GO" id="GO:0005509">
    <property type="term" value="F:calcium ion binding"/>
    <property type="evidence" value="ECO:0007669"/>
    <property type="project" value="InterPro"/>
</dbReference>
<dbReference type="InterPro" id="IPR050230">
    <property type="entry name" value="CALM/Myosin/TropC-like"/>
</dbReference>
<dbReference type="OrthoDB" id="26525at2759"/>
<dbReference type="InterPro" id="IPR011992">
    <property type="entry name" value="EF-hand-dom_pair"/>
</dbReference>
<dbReference type="PROSITE" id="PS00018">
    <property type="entry name" value="EF_HAND_1"/>
    <property type="match status" value="2"/>
</dbReference>
<dbReference type="Gene3D" id="1.10.238.10">
    <property type="entry name" value="EF-hand"/>
    <property type="match status" value="2"/>
</dbReference>
<evidence type="ECO:0000259" key="3">
    <source>
        <dbReference type="PROSITE" id="PS50222"/>
    </source>
</evidence>
<dbReference type="FunFam" id="1.10.238.10:FF:000001">
    <property type="entry name" value="Calmodulin 1"/>
    <property type="match status" value="1"/>
</dbReference>
<dbReference type="AlphaFoldDB" id="L1IV15"/>
<feature type="domain" description="EF-hand" evidence="3">
    <location>
        <begin position="117"/>
        <end position="141"/>
    </location>
</feature>
<dbReference type="RefSeq" id="XP_005827063.1">
    <property type="nucleotide sequence ID" value="XM_005827006.1"/>
</dbReference>
<dbReference type="GO" id="GO:0016460">
    <property type="term" value="C:myosin II complex"/>
    <property type="evidence" value="ECO:0007669"/>
    <property type="project" value="TreeGrafter"/>
</dbReference>
<dbReference type="OMA" id="MELMGFQ"/>
<evidence type="ECO:0000313" key="5">
    <source>
        <dbReference type="EnsemblProtists" id="EKX40083"/>
    </source>
</evidence>
<dbReference type="InterPro" id="IPR002048">
    <property type="entry name" value="EF_hand_dom"/>
</dbReference>
<reference evidence="5" key="3">
    <citation type="submission" date="2016-03" db="UniProtKB">
        <authorList>
            <consortium name="EnsemblProtists"/>
        </authorList>
    </citation>
    <scope>IDENTIFICATION</scope>
</reference>
<feature type="domain" description="EF-hand" evidence="3">
    <location>
        <begin position="43"/>
        <end position="78"/>
    </location>
</feature>
<reference evidence="4 6" key="1">
    <citation type="journal article" date="2012" name="Nature">
        <title>Algal genomes reveal evolutionary mosaicism and the fate of nucleomorphs.</title>
        <authorList>
            <consortium name="DOE Joint Genome Institute"/>
            <person name="Curtis B.A."/>
            <person name="Tanifuji G."/>
            <person name="Burki F."/>
            <person name="Gruber A."/>
            <person name="Irimia M."/>
            <person name="Maruyama S."/>
            <person name="Arias M.C."/>
            <person name="Ball S.G."/>
            <person name="Gile G.H."/>
            <person name="Hirakawa Y."/>
            <person name="Hopkins J.F."/>
            <person name="Kuo A."/>
            <person name="Rensing S.A."/>
            <person name="Schmutz J."/>
            <person name="Symeonidi A."/>
            <person name="Elias M."/>
            <person name="Eveleigh R.J."/>
            <person name="Herman E.K."/>
            <person name="Klute M.J."/>
            <person name="Nakayama T."/>
            <person name="Obornik M."/>
            <person name="Reyes-Prieto A."/>
            <person name="Armbrust E.V."/>
            <person name="Aves S.J."/>
            <person name="Beiko R.G."/>
            <person name="Coutinho P."/>
            <person name="Dacks J.B."/>
            <person name="Durnford D.G."/>
            <person name="Fast N.M."/>
            <person name="Green B.R."/>
            <person name="Grisdale C.J."/>
            <person name="Hempel F."/>
            <person name="Henrissat B."/>
            <person name="Hoppner M.P."/>
            <person name="Ishida K."/>
            <person name="Kim E."/>
            <person name="Koreny L."/>
            <person name="Kroth P.G."/>
            <person name="Liu Y."/>
            <person name="Malik S.B."/>
            <person name="Maier U.G."/>
            <person name="McRose D."/>
            <person name="Mock T."/>
            <person name="Neilson J.A."/>
            <person name="Onodera N.T."/>
            <person name="Poole A.M."/>
            <person name="Pritham E.J."/>
            <person name="Richards T.A."/>
            <person name="Rocap G."/>
            <person name="Roy S.W."/>
            <person name="Sarai C."/>
            <person name="Schaack S."/>
            <person name="Shirato S."/>
            <person name="Slamovits C.H."/>
            <person name="Spencer D.F."/>
            <person name="Suzuki S."/>
            <person name="Worden A.Z."/>
            <person name="Zauner S."/>
            <person name="Barry K."/>
            <person name="Bell C."/>
            <person name="Bharti A.K."/>
            <person name="Crow J.A."/>
            <person name="Grimwood J."/>
            <person name="Kramer R."/>
            <person name="Lindquist E."/>
            <person name="Lucas S."/>
            <person name="Salamov A."/>
            <person name="McFadden G.I."/>
            <person name="Lane C.E."/>
            <person name="Keeling P.J."/>
            <person name="Gray M.W."/>
            <person name="Grigoriev I.V."/>
            <person name="Archibald J.M."/>
        </authorList>
    </citation>
    <scope>NUCLEOTIDE SEQUENCE</scope>
    <source>
        <strain evidence="4 6">CCMP2712</strain>
    </source>
</reference>
<dbReference type="PaxDb" id="55529-EKX40083"/>
<dbReference type="SMART" id="SM00054">
    <property type="entry name" value="EFh"/>
    <property type="match status" value="4"/>
</dbReference>
<evidence type="ECO:0000256" key="1">
    <source>
        <dbReference type="ARBA" id="ARBA00022737"/>
    </source>
</evidence>
<sequence length="141" mass="16474">MNLTEEEIRERAREIFNKYDEDGSGQIDFDELKALMTSLHIQVSDEELTHMAAELDVDGSAEIEILEFEEMLFKMYHSKDKEVEKAREVFNRFDKDDSGALDPSEFRLCLRDLGEKLTEGEFRWLLAQIDKDGTGQIEFEE</sequence>
<dbReference type="STRING" id="905079.L1IV15"/>
<dbReference type="GeneID" id="17296895"/>
<dbReference type="Pfam" id="PF13499">
    <property type="entry name" value="EF-hand_7"/>
    <property type="match status" value="2"/>
</dbReference>
<evidence type="ECO:0000256" key="2">
    <source>
        <dbReference type="ARBA" id="ARBA00022837"/>
    </source>
</evidence>
<organism evidence="4">
    <name type="scientific">Guillardia theta (strain CCMP2712)</name>
    <name type="common">Cryptophyte</name>
    <dbReference type="NCBI Taxonomy" id="905079"/>
    <lineage>
        <taxon>Eukaryota</taxon>
        <taxon>Cryptophyceae</taxon>
        <taxon>Pyrenomonadales</taxon>
        <taxon>Geminigeraceae</taxon>
        <taxon>Guillardia</taxon>
    </lineage>
</organism>
<evidence type="ECO:0000313" key="4">
    <source>
        <dbReference type="EMBL" id="EKX40083.1"/>
    </source>
</evidence>
<keyword evidence="6" id="KW-1185">Reference proteome</keyword>
<accession>L1IV15</accession>
<proteinExistence type="predicted"/>
<dbReference type="Proteomes" id="UP000011087">
    <property type="component" value="Unassembled WGS sequence"/>
</dbReference>
<evidence type="ECO:0000313" key="6">
    <source>
        <dbReference type="Proteomes" id="UP000011087"/>
    </source>
</evidence>
<gene>
    <name evidence="4" type="ORF">GUITHDRAFT_75881</name>
</gene>
<dbReference type="PANTHER" id="PTHR23048:SF59">
    <property type="entry name" value="EF-HAND SUPERFAMILY PROTEIN"/>
    <property type="match status" value="1"/>
</dbReference>
<dbReference type="InterPro" id="IPR018247">
    <property type="entry name" value="EF_Hand_1_Ca_BS"/>
</dbReference>
<dbReference type="KEGG" id="gtt:GUITHDRAFT_75881"/>
<keyword evidence="2" id="KW-0106">Calcium</keyword>
<protein>
    <recommendedName>
        <fullName evidence="3">EF-hand domain-containing protein</fullName>
    </recommendedName>
</protein>
<dbReference type="PANTHER" id="PTHR23048">
    <property type="entry name" value="MYOSIN LIGHT CHAIN 1, 3"/>
    <property type="match status" value="1"/>
</dbReference>
<dbReference type="PROSITE" id="PS50222">
    <property type="entry name" value="EF_HAND_2"/>
    <property type="match status" value="4"/>
</dbReference>
<dbReference type="EMBL" id="JH993034">
    <property type="protein sequence ID" value="EKX40083.1"/>
    <property type="molecule type" value="Genomic_DNA"/>
</dbReference>
<reference evidence="6" key="2">
    <citation type="submission" date="2012-11" db="EMBL/GenBank/DDBJ databases">
        <authorList>
            <person name="Kuo A."/>
            <person name="Curtis B.A."/>
            <person name="Tanifuji G."/>
            <person name="Burki F."/>
            <person name="Gruber A."/>
            <person name="Irimia M."/>
            <person name="Maruyama S."/>
            <person name="Arias M.C."/>
            <person name="Ball S.G."/>
            <person name="Gile G.H."/>
            <person name="Hirakawa Y."/>
            <person name="Hopkins J.F."/>
            <person name="Rensing S.A."/>
            <person name="Schmutz J."/>
            <person name="Symeonidi A."/>
            <person name="Elias M."/>
            <person name="Eveleigh R.J."/>
            <person name="Herman E.K."/>
            <person name="Klute M.J."/>
            <person name="Nakayama T."/>
            <person name="Obornik M."/>
            <person name="Reyes-Prieto A."/>
            <person name="Armbrust E.V."/>
            <person name="Aves S.J."/>
            <person name="Beiko R.G."/>
            <person name="Coutinho P."/>
            <person name="Dacks J.B."/>
            <person name="Durnford D.G."/>
            <person name="Fast N.M."/>
            <person name="Green B.R."/>
            <person name="Grisdale C."/>
            <person name="Hempe F."/>
            <person name="Henrissat B."/>
            <person name="Hoppner M.P."/>
            <person name="Ishida K.-I."/>
            <person name="Kim E."/>
            <person name="Koreny L."/>
            <person name="Kroth P.G."/>
            <person name="Liu Y."/>
            <person name="Malik S.-B."/>
            <person name="Maier U.G."/>
            <person name="McRose D."/>
            <person name="Mock T."/>
            <person name="Neilson J.A."/>
            <person name="Onodera N.T."/>
            <person name="Poole A.M."/>
            <person name="Pritham E.J."/>
            <person name="Richards T.A."/>
            <person name="Rocap G."/>
            <person name="Roy S.W."/>
            <person name="Sarai C."/>
            <person name="Schaack S."/>
            <person name="Shirato S."/>
            <person name="Slamovits C.H."/>
            <person name="Spencer D.F."/>
            <person name="Suzuki S."/>
            <person name="Worden A.Z."/>
            <person name="Zauner S."/>
            <person name="Barry K."/>
            <person name="Bell C."/>
            <person name="Bharti A.K."/>
            <person name="Crow J.A."/>
            <person name="Grimwood J."/>
            <person name="Kramer R."/>
            <person name="Lindquist E."/>
            <person name="Lucas S."/>
            <person name="Salamov A."/>
            <person name="McFadden G.I."/>
            <person name="Lane C.E."/>
            <person name="Keeling P.J."/>
            <person name="Gray M.W."/>
            <person name="Grigoriev I.V."/>
            <person name="Archibald J.M."/>
        </authorList>
    </citation>
    <scope>NUCLEOTIDE SEQUENCE</scope>
    <source>
        <strain evidence="6">CCMP2712</strain>
    </source>
</reference>
<feature type="domain" description="EF-hand" evidence="3">
    <location>
        <begin position="81"/>
        <end position="116"/>
    </location>
</feature>
<dbReference type="EnsemblProtists" id="EKX40083">
    <property type="protein sequence ID" value="EKX40083"/>
    <property type="gene ID" value="GUITHDRAFT_75881"/>
</dbReference>
<keyword evidence="1" id="KW-0677">Repeat</keyword>
<dbReference type="HOGENOM" id="CLU_061288_2_1_1"/>
<dbReference type="SUPFAM" id="SSF47473">
    <property type="entry name" value="EF-hand"/>
    <property type="match status" value="1"/>
</dbReference>
<dbReference type="eggNOG" id="KOG0027">
    <property type="taxonomic scope" value="Eukaryota"/>
</dbReference>